<name>A0AA37MSN4_9BURK</name>
<accession>A0AA37MSN4</accession>
<dbReference type="AlphaFoldDB" id="A0AA37MSN4"/>
<gene>
    <name evidence="1" type="ORF">CBA19CS42_36640</name>
</gene>
<sequence length="298" mass="33453">MNLGNKFFTIRTWVRGEPLPGFVSGDATAAWIDGASVAAYHGEEIEPRMFARIEIADRHSVDGIAAALTIWSNPEFDVSENLWTEMRDAIDAYAAGRRASVIVMHASEASTKGRMFTTGFSPTHEYAHYELNVASLRERVRQANERLSQRSAISEVHFSMHDLANVDHRRVIEIIAAHDLVSGAEMRQFERQRSLNPPYDLHCSTVVLAEQEIAGVLLTRIQGEWADESLRAVAPAFMRWSGRINALMLHRTLDGLVARGVSRIRLVLNARQAIETGNLAERCDGRRIDVTTRYERGL</sequence>
<proteinExistence type="predicted"/>
<protein>
    <submittedName>
        <fullName evidence="1">Uncharacterized protein</fullName>
    </submittedName>
</protein>
<evidence type="ECO:0000313" key="2">
    <source>
        <dbReference type="Proteomes" id="UP001055111"/>
    </source>
</evidence>
<evidence type="ECO:0000313" key="1">
    <source>
        <dbReference type="EMBL" id="GJH30166.1"/>
    </source>
</evidence>
<dbReference type="Proteomes" id="UP001055111">
    <property type="component" value="Unassembled WGS sequence"/>
</dbReference>
<dbReference type="RefSeq" id="WP_238217858.1">
    <property type="nucleotide sequence ID" value="NZ_BPUS01000032.1"/>
</dbReference>
<dbReference type="EMBL" id="BPUS01000032">
    <property type="protein sequence ID" value="GJH30166.1"/>
    <property type="molecule type" value="Genomic_DNA"/>
</dbReference>
<comment type="caution">
    <text evidence="1">The sequence shown here is derived from an EMBL/GenBank/DDBJ whole genome shotgun (WGS) entry which is preliminary data.</text>
</comment>
<organism evidence="1 2">
    <name type="scientific">Caballeronia novacaledonica</name>
    <dbReference type="NCBI Taxonomy" id="1544861"/>
    <lineage>
        <taxon>Bacteria</taxon>
        <taxon>Pseudomonadati</taxon>
        <taxon>Pseudomonadota</taxon>
        <taxon>Betaproteobacteria</taxon>
        <taxon>Burkholderiales</taxon>
        <taxon>Burkholderiaceae</taxon>
        <taxon>Caballeronia</taxon>
    </lineage>
</organism>
<reference evidence="1" key="1">
    <citation type="submission" date="2022-09" db="EMBL/GenBank/DDBJ databases">
        <title>Isolation and characterization of 3-chlorobenzoate degrading bacteria from soils in Shizuoka.</title>
        <authorList>
            <person name="Ifat A."/>
            <person name="Ogawa N."/>
            <person name="Kimbara K."/>
            <person name="Moriuchi R."/>
            <person name="Dohra H."/>
            <person name="Shintani M."/>
        </authorList>
    </citation>
    <scope>NUCLEOTIDE SEQUENCE</scope>
    <source>
        <strain evidence="1">19CS4-2</strain>
    </source>
</reference>